<feature type="coiled-coil region" evidence="1">
    <location>
        <begin position="269"/>
        <end position="310"/>
    </location>
</feature>
<protein>
    <submittedName>
        <fullName evidence="3">Uncharacterized protein</fullName>
    </submittedName>
</protein>
<dbReference type="Proteomes" id="UP000563151">
    <property type="component" value="Unassembled WGS sequence"/>
</dbReference>
<organism evidence="3 4">
    <name type="scientific">Clostridium tetanomorphum</name>
    <dbReference type="NCBI Taxonomy" id="1553"/>
    <lineage>
        <taxon>Bacteria</taxon>
        <taxon>Bacillati</taxon>
        <taxon>Bacillota</taxon>
        <taxon>Clostridia</taxon>
        <taxon>Eubacteriales</taxon>
        <taxon>Clostridiaceae</taxon>
        <taxon>Clostridium</taxon>
    </lineage>
</organism>
<keyword evidence="4" id="KW-1185">Reference proteome</keyword>
<keyword evidence="2" id="KW-0472">Membrane</keyword>
<keyword evidence="1" id="KW-0175">Coiled coil</keyword>
<keyword evidence="2" id="KW-1133">Transmembrane helix</keyword>
<comment type="caution">
    <text evidence="3">The sequence shown here is derived from an EMBL/GenBank/DDBJ whole genome shotgun (WGS) entry which is preliminary data.</text>
</comment>
<evidence type="ECO:0000256" key="1">
    <source>
        <dbReference type="SAM" id="Coils"/>
    </source>
</evidence>
<accession>A0A923E5V6</accession>
<dbReference type="AlphaFoldDB" id="A0A923E5V6"/>
<proteinExistence type="predicted"/>
<evidence type="ECO:0000313" key="4">
    <source>
        <dbReference type="Proteomes" id="UP000563151"/>
    </source>
</evidence>
<dbReference type="EMBL" id="JAAZWO010000004">
    <property type="protein sequence ID" value="MBC2397005.1"/>
    <property type="molecule type" value="Genomic_DNA"/>
</dbReference>
<evidence type="ECO:0000313" key="3">
    <source>
        <dbReference type="EMBL" id="MBC2397005.1"/>
    </source>
</evidence>
<reference evidence="3 4" key="1">
    <citation type="submission" date="2020-04" db="EMBL/GenBank/DDBJ databases">
        <title>Genomic insights into acetone-butanol-ethanol (ABE) fermentation by sequencing solventogenic clostridia strains.</title>
        <authorList>
            <person name="Brown S."/>
        </authorList>
    </citation>
    <scope>NUCLEOTIDE SEQUENCE [LARGE SCALE GENOMIC DNA]</scope>
    <source>
        <strain evidence="3 4">DJ011</strain>
    </source>
</reference>
<keyword evidence="2" id="KW-0812">Transmembrane</keyword>
<feature type="transmembrane region" description="Helical" evidence="2">
    <location>
        <begin position="223"/>
        <end position="243"/>
    </location>
</feature>
<gene>
    <name evidence="3" type="ORF">HGG79_04310</name>
</gene>
<evidence type="ECO:0000256" key="2">
    <source>
        <dbReference type="SAM" id="Phobius"/>
    </source>
</evidence>
<sequence length="315" mass="36697">MEYFKNEQIRKIKGFYENLGVKLGNYANDLTPYLTGGSQNNININKNDKSNYIENIYIFDGSFNTVKVLQQNIQVSQDEAGISLKNIKFTMPSYVGSFFIKDNKAYQYYYYKILINGSLKGYVVFILNTNFFSKYLDNTTNNVNTEVLDGNFNILHSYEISKLFKTDINPLTKKMLDGNVGTEIWNGNKNFYGYINLNDSSLYLNVYEKQEDIYLKATSLQRYLVFITTIVIIEAFVLGWRYIGKLKLYLNNYSSSKEYFRKMKVFDNLQNYIDEIDDITEELLESNNKINKLKGQINSIRDKLGNEESEVNADI</sequence>
<name>A0A923E5V6_CLOTT</name>